<keyword evidence="1" id="KW-1133">Transmembrane helix</keyword>
<proteinExistence type="predicted"/>
<evidence type="ECO:0000313" key="2">
    <source>
        <dbReference type="EMBL" id="GAA4507941.1"/>
    </source>
</evidence>
<evidence type="ECO:0008006" key="4">
    <source>
        <dbReference type="Google" id="ProtNLM"/>
    </source>
</evidence>
<evidence type="ECO:0000256" key="1">
    <source>
        <dbReference type="SAM" id="Phobius"/>
    </source>
</evidence>
<feature type="transmembrane region" description="Helical" evidence="1">
    <location>
        <begin position="58"/>
        <end position="81"/>
    </location>
</feature>
<reference evidence="3" key="1">
    <citation type="journal article" date="2019" name="Int. J. Syst. Evol. Microbiol.">
        <title>The Global Catalogue of Microorganisms (GCM) 10K type strain sequencing project: providing services to taxonomists for standard genome sequencing and annotation.</title>
        <authorList>
            <consortium name="The Broad Institute Genomics Platform"/>
            <consortium name="The Broad Institute Genome Sequencing Center for Infectious Disease"/>
            <person name="Wu L."/>
            <person name="Ma J."/>
        </authorList>
    </citation>
    <scope>NUCLEOTIDE SEQUENCE [LARGE SCALE GENOMIC DNA]</scope>
    <source>
        <strain evidence="3">JCM 17933</strain>
    </source>
</reference>
<evidence type="ECO:0000313" key="3">
    <source>
        <dbReference type="Proteomes" id="UP001500503"/>
    </source>
</evidence>
<sequence length="188" mass="20226">MYPASSSTDPAVDRVRVNRRAGYIAFVWVLVFLVWHVVWYATGLAFPTSSHFHGAARLVYWVANSLIGVMFVAGCVLPLALVQRWGHRLPRRLLLSAAWIATGILALRGVSGILDDLLRAAGFPRGLTGLTTAETAGTSHVTFWAQFSGVTTDVLFASGAVVFALAAVAYGRLSGRLLPRLSGTEGNR</sequence>
<dbReference type="EMBL" id="BAABHF010000042">
    <property type="protein sequence ID" value="GAA4507941.1"/>
    <property type="molecule type" value="Genomic_DNA"/>
</dbReference>
<feature type="transmembrane region" description="Helical" evidence="1">
    <location>
        <begin position="93"/>
        <end position="114"/>
    </location>
</feature>
<dbReference type="Proteomes" id="UP001500503">
    <property type="component" value="Unassembled WGS sequence"/>
</dbReference>
<organism evidence="2 3">
    <name type="scientific">Actinoallomurus oryzae</name>
    <dbReference type="NCBI Taxonomy" id="502180"/>
    <lineage>
        <taxon>Bacteria</taxon>
        <taxon>Bacillati</taxon>
        <taxon>Actinomycetota</taxon>
        <taxon>Actinomycetes</taxon>
        <taxon>Streptosporangiales</taxon>
        <taxon>Thermomonosporaceae</taxon>
        <taxon>Actinoallomurus</taxon>
    </lineage>
</organism>
<feature type="transmembrane region" description="Helical" evidence="1">
    <location>
        <begin position="154"/>
        <end position="173"/>
    </location>
</feature>
<gene>
    <name evidence="2" type="ORF">GCM10023191_067080</name>
</gene>
<name>A0ABP8QRS8_9ACTN</name>
<keyword evidence="3" id="KW-1185">Reference proteome</keyword>
<accession>A0ABP8QRS8</accession>
<keyword evidence="1" id="KW-0812">Transmembrane</keyword>
<comment type="caution">
    <text evidence="2">The sequence shown here is derived from an EMBL/GenBank/DDBJ whole genome shotgun (WGS) entry which is preliminary data.</text>
</comment>
<protein>
    <recommendedName>
        <fullName evidence="4">DUF3995 domain-containing protein</fullName>
    </recommendedName>
</protein>
<keyword evidence="1" id="KW-0472">Membrane</keyword>
<feature type="transmembrane region" description="Helical" evidence="1">
    <location>
        <begin position="21"/>
        <end position="46"/>
    </location>
</feature>